<keyword evidence="1" id="KW-0489">Methyltransferase</keyword>
<proteinExistence type="predicted"/>
<dbReference type="SUPFAM" id="SSF53335">
    <property type="entry name" value="S-adenosyl-L-methionine-dependent methyltransferases"/>
    <property type="match status" value="1"/>
</dbReference>
<reference evidence="3" key="1">
    <citation type="journal article" date="2014" name="Front. Microbiol.">
        <title>High frequency of phylogenetically diverse reductive dehalogenase-homologous genes in deep subseafloor sedimentary metagenomes.</title>
        <authorList>
            <person name="Kawai M."/>
            <person name="Futagami T."/>
            <person name="Toyoda A."/>
            <person name="Takaki Y."/>
            <person name="Nishi S."/>
            <person name="Hori S."/>
            <person name="Arai W."/>
            <person name="Tsubouchi T."/>
            <person name="Morono Y."/>
            <person name="Uchiyama I."/>
            <person name="Ito T."/>
            <person name="Fujiyama A."/>
            <person name="Inagaki F."/>
            <person name="Takami H."/>
        </authorList>
    </citation>
    <scope>NUCLEOTIDE SEQUENCE</scope>
    <source>
        <strain evidence="3">Expedition CK06-06</strain>
    </source>
</reference>
<evidence type="ECO:0008006" key="4">
    <source>
        <dbReference type="Google" id="ProtNLM"/>
    </source>
</evidence>
<dbReference type="Gene3D" id="3.40.50.150">
    <property type="entry name" value="Vaccinia Virus protein VP39"/>
    <property type="match status" value="1"/>
</dbReference>
<dbReference type="GO" id="GO:0032259">
    <property type="term" value="P:methylation"/>
    <property type="evidence" value="ECO:0007669"/>
    <property type="project" value="UniProtKB-KW"/>
</dbReference>
<gene>
    <name evidence="3" type="ORF">S01H4_22501</name>
</gene>
<organism evidence="3">
    <name type="scientific">marine sediment metagenome</name>
    <dbReference type="NCBI Taxonomy" id="412755"/>
    <lineage>
        <taxon>unclassified sequences</taxon>
        <taxon>metagenomes</taxon>
        <taxon>ecological metagenomes</taxon>
    </lineage>
</organism>
<dbReference type="GO" id="GO:0008168">
    <property type="term" value="F:methyltransferase activity"/>
    <property type="evidence" value="ECO:0007669"/>
    <property type="project" value="UniProtKB-KW"/>
</dbReference>
<evidence type="ECO:0000256" key="2">
    <source>
        <dbReference type="ARBA" id="ARBA00022679"/>
    </source>
</evidence>
<dbReference type="InterPro" id="IPR029063">
    <property type="entry name" value="SAM-dependent_MTases_sf"/>
</dbReference>
<feature type="non-terminal residue" evidence="3">
    <location>
        <position position="113"/>
    </location>
</feature>
<evidence type="ECO:0000313" key="3">
    <source>
        <dbReference type="EMBL" id="GAG87869.1"/>
    </source>
</evidence>
<sequence>MTNEKELTHIDLFSGIGGFTLAAEWAGFKTVVFCEKEKFCQKILEARFKGIVADSKCRRFKENCRQSHNSRTFQQGRKTQSKKSKIRRATNTIRIGIKNGIPIIPEIRDFDGT</sequence>
<evidence type="ECO:0000256" key="1">
    <source>
        <dbReference type="ARBA" id="ARBA00022603"/>
    </source>
</evidence>
<comment type="caution">
    <text evidence="3">The sequence shown here is derived from an EMBL/GenBank/DDBJ whole genome shotgun (WGS) entry which is preliminary data.</text>
</comment>
<dbReference type="Pfam" id="PF00145">
    <property type="entry name" value="DNA_methylase"/>
    <property type="match status" value="1"/>
</dbReference>
<dbReference type="InterPro" id="IPR001525">
    <property type="entry name" value="C5_MeTfrase"/>
</dbReference>
<protein>
    <recommendedName>
        <fullName evidence="4">DNA (cytosine-5-)-methyltransferase</fullName>
    </recommendedName>
</protein>
<name>X1AXG4_9ZZZZ</name>
<dbReference type="EMBL" id="BART01010324">
    <property type="protein sequence ID" value="GAG87869.1"/>
    <property type="molecule type" value="Genomic_DNA"/>
</dbReference>
<dbReference type="AlphaFoldDB" id="X1AXG4"/>
<accession>X1AXG4</accession>
<keyword evidence="2" id="KW-0808">Transferase</keyword>